<gene>
    <name evidence="2" type="ORF">SY83_21170</name>
</gene>
<dbReference type="Pfam" id="PF00462">
    <property type="entry name" value="Glutaredoxin"/>
    <property type="match status" value="1"/>
</dbReference>
<dbReference type="PROSITE" id="PS51354">
    <property type="entry name" value="GLUTAREDOXIN_2"/>
    <property type="match status" value="1"/>
</dbReference>
<organism evidence="2 3">
    <name type="scientific">Paenibacillus swuensis</name>
    <dbReference type="NCBI Taxonomy" id="1178515"/>
    <lineage>
        <taxon>Bacteria</taxon>
        <taxon>Bacillati</taxon>
        <taxon>Bacillota</taxon>
        <taxon>Bacilli</taxon>
        <taxon>Bacillales</taxon>
        <taxon>Paenibacillaceae</taxon>
        <taxon>Paenibacillus</taxon>
    </lineage>
</organism>
<accession>A0A172TMU9</accession>
<dbReference type="PATRIC" id="fig|1178515.4.peg.4288"/>
<dbReference type="OrthoDB" id="9795531at2"/>
<evidence type="ECO:0000259" key="1">
    <source>
        <dbReference type="Pfam" id="PF00462"/>
    </source>
</evidence>
<name>A0A172TMU9_9BACL</name>
<evidence type="ECO:0000313" key="3">
    <source>
        <dbReference type="Proteomes" id="UP000076927"/>
    </source>
</evidence>
<keyword evidence="3" id="KW-1185">Reference proteome</keyword>
<dbReference type="KEGG" id="pswu:SY83_21170"/>
<proteinExistence type="predicted"/>
<dbReference type="RefSeq" id="WP_068610137.1">
    <property type="nucleotide sequence ID" value="NZ_CP011388.1"/>
</dbReference>
<reference evidence="2 3" key="1">
    <citation type="submission" date="2015-01" db="EMBL/GenBank/DDBJ databases">
        <title>Paenibacillus swuensis/DY6/whole genome sequencing.</title>
        <authorList>
            <person name="Kim M.K."/>
            <person name="Srinivasan S."/>
            <person name="Lee J.-J."/>
        </authorList>
    </citation>
    <scope>NUCLEOTIDE SEQUENCE [LARGE SCALE GENOMIC DNA]</scope>
    <source>
        <strain evidence="2 3">DY6</strain>
    </source>
</reference>
<dbReference type="PANTHER" id="PTHR34386:SF1">
    <property type="entry name" value="GLUTAREDOXIN-LIKE PROTEIN NRDH"/>
    <property type="match status" value="1"/>
</dbReference>
<dbReference type="InterPro" id="IPR051548">
    <property type="entry name" value="Grx-like_ET"/>
</dbReference>
<evidence type="ECO:0000313" key="2">
    <source>
        <dbReference type="EMBL" id="ANE48371.1"/>
    </source>
</evidence>
<dbReference type="GO" id="GO:0009055">
    <property type="term" value="F:electron transfer activity"/>
    <property type="evidence" value="ECO:0007669"/>
    <property type="project" value="TreeGrafter"/>
</dbReference>
<dbReference type="AlphaFoldDB" id="A0A172TMU9"/>
<dbReference type="SUPFAM" id="SSF52833">
    <property type="entry name" value="Thioredoxin-like"/>
    <property type="match status" value="1"/>
</dbReference>
<dbReference type="Proteomes" id="UP000076927">
    <property type="component" value="Chromosome"/>
</dbReference>
<dbReference type="STRING" id="1178515.SY83_21170"/>
<protein>
    <submittedName>
        <fullName evidence="2">Glutaredoxin</fullName>
    </submittedName>
</protein>
<dbReference type="InterPro" id="IPR036249">
    <property type="entry name" value="Thioredoxin-like_sf"/>
</dbReference>
<dbReference type="Gene3D" id="3.40.30.10">
    <property type="entry name" value="Glutaredoxin"/>
    <property type="match status" value="1"/>
</dbReference>
<dbReference type="EMBL" id="CP011388">
    <property type="protein sequence ID" value="ANE48371.1"/>
    <property type="molecule type" value="Genomic_DNA"/>
</dbReference>
<dbReference type="InterPro" id="IPR002109">
    <property type="entry name" value="Glutaredoxin"/>
</dbReference>
<dbReference type="PANTHER" id="PTHR34386">
    <property type="entry name" value="GLUTAREDOXIN"/>
    <property type="match status" value="1"/>
</dbReference>
<dbReference type="CDD" id="cd02976">
    <property type="entry name" value="NrdH"/>
    <property type="match status" value="1"/>
</dbReference>
<feature type="domain" description="Glutaredoxin" evidence="1">
    <location>
        <begin position="7"/>
        <end position="62"/>
    </location>
</feature>
<dbReference type="GO" id="GO:0045454">
    <property type="term" value="P:cell redox homeostasis"/>
    <property type="evidence" value="ECO:0007669"/>
    <property type="project" value="TreeGrafter"/>
</dbReference>
<sequence length="84" mass="9543">MSEKAEVIVYSSTHCHYCGQVKNFLKENQVDFEERNIDLDETYAEELWNTGMRSVPVTVIGETNILGFNQTALSKALLTLKENS</sequence>